<evidence type="ECO:0008006" key="3">
    <source>
        <dbReference type="Google" id="ProtNLM"/>
    </source>
</evidence>
<name>A0ABS4D468_9CHLR</name>
<dbReference type="Gene3D" id="3.40.50.300">
    <property type="entry name" value="P-loop containing nucleotide triphosphate hydrolases"/>
    <property type="match status" value="1"/>
</dbReference>
<sequence length="249" mass="28753">MTNFVIFGTARSGSQLLVSLLNSHPAICCELEILRLGQWRRPLRPLVYLWQRIPYPYFIYRSRLMRKRTQKGLYGFKLFPYQVAAPASVVREMHRRGWKIIHLQRRSLFQQTLSGAVAGQTRWWHGRIGVTVTPPIITIDPKAFLASLLDGHNQREQCIHALTNVEHLDILYEADLKDEARWAATVERICSHLGVANAPVRTRLTKPWSQSYREIVSNYDELVKVFEENSFLRDALCSGEEASSFKSDV</sequence>
<dbReference type="EMBL" id="SIJK02000001">
    <property type="protein sequence ID" value="MBP1464220.1"/>
    <property type="molecule type" value="Genomic_DNA"/>
</dbReference>
<evidence type="ECO:0000313" key="2">
    <source>
        <dbReference type="Proteomes" id="UP001193081"/>
    </source>
</evidence>
<comment type="caution">
    <text evidence="1">The sequence shown here is derived from an EMBL/GenBank/DDBJ whole genome shotgun (WGS) entry which is preliminary data.</text>
</comment>
<keyword evidence="2" id="KW-1185">Reference proteome</keyword>
<organism evidence="1 2">
    <name type="scientific">Candidatus Chloroploca mongolica</name>
    <dbReference type="NCBI Taxonomy" id="2528176"/>
    <lineage>
        <taxon>Bacteria</taxon>
        <taxon>Bacillati</taxon>
        <taxon>Chloroflexota</taxon>
        <taxon>Chloroflexia</taxon>
        <taxon>Chloroflexales</taxon>
        <taxon>Chloroflexineae</taxon>
        <taxon>Oscillochloridaceae</taxon>
        <taxon>Candidatus Chloroploca</taxon>
    </lineage>
</organism>
<reference evidence="1 2" key="1">
    <citation type="submission" date="2021-03" db="EMBL/GenBank/DDBJ databases">
        <authorList>
            <person name="Grouzdev D.S."/>
        </authorList>
    </citation>
    <scope>NUCLEOTIDE SEQUENCE [LARGE SCALE GENOMIC DNA]</scope>
    <source>
        <strain evidence="1 2">M50-1</strain>
    </source>
</reference>
<dbReference type="Proteomes" id="UP001193081">
    <property type="component" value="Unassembled WGS sequence"/>
</dbReference>
<protein>
    <recommendedName>
        <fullName evidence="3">Sulfotransferase</fullName>
    </recommendedName>
</protein>
<dbReference type="InterPro" id="IPR027417">
    <property type="entry name" value="P-loop_NTPase"/>
</dbReference>
<dbReference type="SUPFAM" id="SSF52540">
    <property type="entry name" value="P-loop containing nucleoside triphosphate hydrolases"/>
    <property type="match status" value="1"/>
</dbReference>
<dbReference type="RefSeq" id="WP_135475687.1">
    <property type="nucleotide sequence ID" value="NZ_SIJK02000001.1"/>
</dbReference>
<gene>
    <name evidence="1" type="ORF">EYB53_000730</name>
</gene>
<accession>A0ABS4D468</accession>
<evidence type="ECO:0000313" key="1">
    <source>
        <dbReference type="EMBL" id="MBP1464220.1"/>
    </source>
</evidence>
<proteinExistence type="predicted"/>